<dbReference type="EMBL" id="KQ964248">
    <property type="protein sequence ID" value="KXJ93368.1"/>
    <property type="molecule type" value="Genomic_DNA"/>
</dbReference>
<feature type="transmembrane region" description="Helical" evidence="1">
    <location>
        <begin position="31"/>
        <end position="57"/>
    </location>
</feature>
<dbReference type="Proteomes" id="UP000070501">
    <property type="component" value="Unassembled WGS sequence"/>
</dbReference>
<evidence type="ECO:0000256" key="1">
    <source>
        <dbReference type="SAM" id="Phobius"/>
    </source>
</evidence>
<proteinExistence type="predicted"/>
<organism evidence="2 3">
    <name type="scientific">Microdochium bolleyi</name>
    <dbReference type="NCBI Taxonomy" id="196109"/>
    <lineage>
        <taxon>Eukaryota</taxon>
        <taxon>Fungi</taxon>
        <taxon>Dikarya</taxon>
        <taxon>Ascomycota</taxon>
        <taxon>Pezizomycotina</taxon>
        <taxon>Sordariomycetes</taxon>
        <taxon>Xylariomycetidae</taxon>
        <taxon>Xylariales</taxon>
        <taxon>Microdochiaceae</taxon>
        <taxon>Microdochium</taxon>
    </lineage>
</organism>
<reference evidence="3" key="1">
    <citation type="submission" date="2016-02" db="EMBL/GenBank/DDBJ databases">
        <title>Draft genome sequence of Microdochium bolleyi, a fungal endophyte of beachgrass.</title>
        <authorList>
            <consortium name="DOE Joint Genome Institute"/>
            <person name="David A.S."/>
            <person name="May G."/>
            <person name="Haridas S."/>
            <person name="Lim J."/>
            <person name="Wang M."/>
            <person name="Labutti K."/>
            <person name="Lipzen A."/>
            <person name="Barry K."/>
            <person name="Grigoriev I.V."/>
        </authorList>
    </citation>
    <scope>NUCLEOTIDE SEQUENCE [LARGE SCALE GENOMIC DNA]</scope>
    <source>
        <strain evidence="3">J235TASD1</strain>
    </source>
</reference>
<keyword evidence="1" id="KW-0472">Membrane</keyword>
<dbReference type="AlphaFoldDB" id="A0A136J8C1"/>
<dbReference type="InParanoid" id="A0A136J8C1"/>
<keyword evidence="1" id="KW-1133">Transmembrane helix</keyword>
<sequence>MTRSSVTHLHCIIPYSRDLTVRNQKKQIRRLWCSLCFFQCLLFMSSVLFSDVVGHFLCESYFL</sequence>
<evidence type="ECO:0000313" key="3">
    <source>
        <dbReference type="Proteomes" id="UP000070501"/>
    </source>
</evidence>
<keyword evidence="1" id="KW-0812">Transmembrane</keyword>
<evidence type="ECO:0000313" key="2">
    <source>
        <dbReference type="EMBL" id="KXJ93368.1"/>
    </source>
</evidence>
<accession>A0A136J8C1</accession>
<gene>
    <name evidence="2" type="ORF">Micbo1qcDRAFT_55031</name>
</gene>
<protein>
    <submittedName>
        <fullName evidence="2">Uncharacterized protein</fullName>
    </submittedName>
</protein>
<keyword evidence="3" id="KW-1185">Reference proteome</keyword>
<name>A0A136J8C1_9PEZI</name>